<accession>A0A1X7NLN6</accession>
<organism evidence="2 3">
    <name type="scientific">Mesorhizobium australicum</name>
    <dbReference type="NCBI Taxonomy" id="536018"/>
    <lineage>
        <taxon>Bacteria</taxon>
        <taxon>Pseudomonadati</taxon>
        <taxon>Pseudomonadota</taxon>
        <taxon>Alphaproteobacteria</taxon>
        <taxon>Hyphomicrobiales</taxon>
        <taxon>Phyllobacteriaceae</taxon>
        <taxon>Mesorhizobium</taxon>
    </lineage>
</organism>
<proteinExistence type="predicted"/>
<dbReference type="PROSITE" id="PS51257">
    <property type="entry name" value="PROKAR_LIPOPROTEIN"/>
    <property type="match status" value="1"/>
</dbReference>
<keyword evidence="1" id="KW-1133">Transmembrane helix</keyword>
<feature type="transmembrane region" description="Helical" evidence="1">
    <location>
        <begin position="38"/>
        <end position="57"/>
    </location>
</feature>
<reference evidence="2 3" key="1">
    <citation type="submission" date="2017-04" db="EMBL/GenBank/DDBJ databases">
        <authorList>
            <person name="Afonso C.L."/>
            <person name="Miller P.J."/>
            <person name="Scott M.A."/>
            <person name="Spackman E."/>
            <person name="Goraichik I."/>
            <person name="Dimitrov K.M."/>
            <person name="Suarez D.L."/>
            <person name="Swayne D.E."/>
        </authorList>
    </citation>
    <scope>NUCLEOTIDE SEQUENCE [LARGE SCALE GENOMIC DNA]</scope>
    <source>
        <strain evidence="2 3">B5P</strain>
    </source>
</reference>
<keyword evidence="3" id="KW-1185">Reference proteome</keyword>
<feature type="transmembrane region" description="Helical" evidence="1">
    <location>
        <begin position="12"/>
        <end position="32"/>
    </location>
</feature>
<evidence type="ECO:0000313" key="2">
    <source>
        <dbReference type="EMBL" id="SMH38814.1"/>
    </source>
</evidence>
<dbReference type="RefSeq" id="WP_085464113.1">
    <property type="nucleotide sequence ID" value="NZ_FXBL01000004.1"/>
</dbReference>
<evidence type="ECO:0000313" key="3">
    <source>
        <dbReference type="Proteomes" id="UP000193083"/>
    </source>
</evidence>
<evidence type="ECO:0000256" key="1">
    <source>
        <dbReference type="SAM" id="Phobius"/>
    </source>
</evidence>
<gene>
    <name evidence="2" type="ORF">SAMN02982922_2100</name>
</gene>
<name>A0A1X7NLN6_9HYPH</name>
<dbReference type="AlphaFoldDB" id="A0A1X7NLN6"/>
<protein>
    <submittedName>
        <fullName evidence="2">Uncharacterized protein</fullName>
    </submittedName>
</protein>
<dbReference type="Proteomes" id="UP000193083">
    <property type="component" value="Unassembled WGS sequence"/>
</dbReference>
<dbReference type="OrthoDB" id="7861438at2"/>
<sequence length="131" mass="14226">MNQIRQVAVECVGRAVMFGWLAIGCVMVGFSFAPVSSFRSGAVLALVMSLILLWRAMTAASRNPRHSEVWLYLDEANRPAEAHAKLVFATIMREVYGHYAQVTLWVALGLFAASALLQLAGLTPYSPPTAG</sequence>
<dbReference type="EMBL" id="FXBL01000004">
    <property type="protein sequence ID" value="SMH38814.1"/>
    <property type="molecule type" value="Genomic_DNA"/>
</dbReference>
<feature type="transmembrane region" description="Helical" evidence="1">
    <location>
        <begin position="102"/>
        <end position="121"/>
    </location>
</feature>
<keyword evidence="1" id="KW-0812">Transmembrane</keyword>
<keyword evidence="1" id="KW-0472">Membrane</keyword>